<dbReference type="RefSeq" id="WP_261852387.1">
    <property type="nucleotide sequence ID" value="NZ_BQXY01000003.1"/>
</dbReference>
<gene>
    <name evidence="2" type="ORF">CFOLD11_22480</name>
</gene>
<sequence>MKRSKKLFTILGVSTFLVMGASISASAMSSTVAAYANSTFVKGHAYYFVYESSAPKSSYTDQSYLQADGGQRTITFYDNGGGSYQTPVVYGNGGVTTYNGHFQNQHYEITSASSTK</sequence>
<evidence type="ECO:0000313" key="2">
    <source>
        <dbReference type="EMBL" id="GKU25422.1"/>
    </source>
</evidence>
<evidence type="ECO:0000256" key="1">
    <source>
        <dbReference type="SAM" id="SignalP"/>
    </source>
</evidence>
<reference evidence="2" key="1">
    <citation type="journal article" date="2023" name="Int. J. Syst. Evol. Microbiol.">
        <title>&lt;i&gt;Clostridium folliculivorans&lt;/i&gt; sp. nov., isolated from soil samples of an organic paddy in Japan.</title>
        <authorList>
            <person name="Tazawa J."/>
            <person name="Kobayashi H."/>
            <person name="Tanizawa Y."/>
            <person name="Uchino A."/>
            <person name="Tanaka F."/>
            <person name="Urashima Y."/>
            <person name="Miura S."/>
            <person name="Sakamoto M."/>
            <person name="Ohkuma M."/>
            <person name="Tohno M."/>
        </authorList>
    </citation>
    <scope>NUCLEOTIDE SEQUENCE</scope>
    <source>
        <strain evidence="2">D1-1</strain>
    </source>
</reference>
<accession>A0A9W5Y2U5</accession>
<dbReference type="AlphaFoldDB" id="A0A9W5Y2U5"/>
<feature type="signal peptide" evidence="1">
    <location>
        <begin position="1"/>
        <end position="27"/>
    </location>
</feature>
<protein>
    <submittedName>
        <fullName evidence="2">Uncharacterized protein</fullName>
    </submittedName>
</protein>
<dbReference type="Proteomes" id="UP001057868">
    <property type="component" value="Unassembled WGS sequence"/>
</dbReference>
<comment type="caution">
    <text evidence="2">The sequence shown here is derived from an EMBL/GenBank/DDBJ whole genome shotgun (WGS) entry which is preliminary data.</text>
</comment>
<keyword evidence="3" id="KW-1185">Reference proteome</keyword>
<feature type="chain" id="PRO_5040828203" evidence="1">
    <location>
        <begin position="28"/>
        <end position="116"/>
    </location>
</feature>
<keyword evidence="1" id="KW-0732">Signal</keyword>
<name>A0A9W5Y2U5_9CLOT</name>
<organism evidence="2 3">
    <name type="scientific">Clostridium folliculivorans</name>
    <dbReference type="NCBI Taxonomy" id="2886038"/>
    <lineage>
        <taxon>Bacteria</taxon>
        <taxon>Bacillati</taxon>
        <taxon>Bacillota</taxon>
        <taxon>Clostridia</taxon>
        <taxon>Eubacteriales</taxon>
        <taxon>Clostridiaceae</taxon>
        <taxon>Clostridium</taxon>
    </lineage>
</organism>
<dbReference type="EMBL" id="BQXY01000003">
    <property type="protein sequence ID" value="GKU25422.1"/>
    <property type="molecule type" value="Genomic_DNA"/>
</dbReference>
<proteinExistence type="predicted"/>
<evidence type="ECO:0000313" key="3">
    <source>
        <dbReference type="Proteomes" id="UP001057868"/>
    </source>
</evidence>